<name>A0A1I7IBB6_9BACT</name>
<dbReference type="AlphaFoldDB" id="A0A1I7IBB6"/>
<dbReference type="RefSeq" id="WP_068837551.1">
    <property type="nucleotide sequence ID" value="NZ_BMXC01000002.1"/>
</dbReference>
<reference evidence="2" key="1">
    <citation type="submission" date="2016-10" db="EMBL/GenBank/DDBJ databases">
        <authorList>
            <person name="Varghese N."/>
        </authorList>
    </citation>
    <scope>NUCLEOTIDE SEQUENCE [LARGE SCALE GENOMIC DNA]</scope>
    <source>
        <strain evidence="2">DSM 18820</strain>
    </source>
</reference>
<dbReference type="OrthoDB" id="892099at2"/>
<dbReference type="STRING" id="388950.GCA_001611675_01472"/>
<evidence type="ECO:0000313" key="1">
    <source>
        <dbReference type="EMBL" id="SFU70237.1"/>
    </source>
</evidence>
<protein>
    <submittedName>
        <fullName evidence="1">Uncharacterized protein</fullName>
    </submittedName>
</protein>
<gene>
    <name evidence="1" type="ORF">SAMN04487941_2069</name>
</gene>
<accession>A0A1I7IBB6</accession>
<dbReference type="Proteomes" id="UP000182491">
    <property type="component" value="Unassembled WGS sequence"/>
</dbReference>
<keyword evidence="2" id="KW-1185">Reference proteome</keyword>
<sequence length="320" mass="36449">MEEYEATEAFAYIKYEGELVRDGFLDARKAGEALLGIDEALRFFISHEDPSLQLVDFEIPVRVRKGSWETIFLENFDALLLKTAVTWGATKYFGTALEEIAKNDFKELGFKDIFKSAFKAMTWVIKLAKHLGSLANKKLDHFEFTGDGKVAVENNEGETLAVPAQYLKLFAACPNDLFSKLARVIEDERELVIGYKDKDDSNFVRVKLGKKFIFIPNEDESEILFPELVHNSYVELSGHVSRGNENSNTLGFLYQDHVLTCYPSEGNIKSFKGALFTNAIVKGYVDRLDKKTGELIEKRPRIRFLEVVSTEPDNRQLKLF</sequence>
<evidence type="ECO:0000313" key="2">
    <source>
        <dbReference type="Proteomes" id="UP000182491"/>
    </source>
</evidence>
<dbReference type="EMBL" id="FPCA01000002">
    <property type="protein sequence ID" value="SFU70237.1"/>
    <property type="molecule type" value="Genomic_DNA"/>
</dbReference>
<organism evidence="1 2">
    <name type="scientific">Pontibacter akesuensis</name>
    <dbReference type="NCBI Taxonomy" id="388950"/>
    <lineage>
        <taxon>Bacteria</taxon>
        <taxon>Pseudomonadati</taxon>
        <taxon>Bacteroidota</taxon>
        <taxon>Cytophagia</taxon>
        <taxon>Cytophagales</taxon>
        <taxon>Hymenobacteraceae</taxon>
        <taxon>Pontibacter</taxon>
    </lineage>
</organism>
<proteinExistence type="predicted"/>